<comment type="caution">
    <text evidence="1">The sequence shown here is derived from an EMBL/GenBank/DDBJ whole genome shotgun (WGS) entry which is preliminary data.</text>
</comment>
<name>B9Z3N3_9NEIS</name>
<keyword evidence="2" id="KW-1185">Reference proteome</keyword>
<dbReference type="EMBL" id="ACIS01000005">
    <property type="protein sequence ID" value="EEG08460.1"/>
    <property type="molecule type" value="Genomic_DNA"/>
</dbReference>
<gene>
    <name evidence="1" type="ORF">FuraDRAFT_1968</name>
</gene>
<sequence>MSIDAEFLLSRLPAFYRERDAEQGGPLHALLEIIAEQGNLLEQDIATLYDNWFIETCDDWLIPYIGDLLGVRGLYAVGGTQSFGQRALVANTLRLRRRKGTVPVLEQLAFDCTGWRARAVEFFELLGTTQYLNHRRLHNQRTPDIRDAIAMERVDGPFDRSAHSAEVRPLSAGRYNIPNVGLYLWRLQAYALQRATARAAGGEAGRYYFDALGRSVADDAGTADGVLYNRPRTESEVTQLAQPIHVPEPLSRRVLHAELTALRQAIADGETPSPRYFAEDEGGPVLRIWLDGSEVPPEHLVVCNLALLAKVNPGDPDDWRRPPVQLAVVPRGGGPARAFPDAPGRYLVGFDPVLGRIALPAGKTVGTVEVAYAYGFPGDVGGGPYDRRPLRREDDESEGLLDPAEFEVIWRVPGDHPSLAAALAALAPGSRTLIRLLGDASESLTPVLNLPDTHLAIEAENRHRPVLLGDWSLQGNVSTRLTLSGLLLDGALTLSGPLAVVELRHCSLSPDKGGMRHAGSGSGLLIRLSHCLCGALQVSQAIAGVSARYSVFDNGDALVFDLPDTLLELERCTVLGSTKAGGLTASNSLFSQPLAIVRKQQGCVRFCYVPPGSQTPRRYRCQPDLVIQGLTPALAQQESVRVTPAFTSTRFGHPAYVQLRLSTAPEIRKGAEDGAEMGVWNLLQQPQREANLHQALDEYLRFGLEAGIIYVN</sequence>
<accession>B9Z3N3</accession>
<evidence type="ECO:0000313" key="1">
    <source>
        <dbReference type="EMBL" id="EEG08460.1"/>
    </source>
</evidence>
<evidence type="ECO:0008006" key="3">
    <source>
        <dbReference type="Google" id="ProtNLM"/>
    </source>
</evidence>
<organism evidence="1 2">
    <name type="scientific">Pseudogulbenkiania ferrooxidans 2002</name>
    <dbReference type="NCBI Taxonomy" id="279714"/>
    <lineage>
        <taxon>Bacteria</taxon>
        <taxon>Pseudomonadati</taxon>
        <taxon>Pseudomonadota</taxon>
        <taxon>Betaproteobacteria</taxon>
        <taxon>Neisseriales</taxon>
        <taxon>Chromobacteriaceae</taxon>
        <taxon>Pseudogulbenkiania</taxon>
    </lineage>
</organism>
<evidence type="ECO:0000313" key="2">
    <source>
        <dbReference type="Proteomes" id="UP000003165"/>
    </source>
</evidence>
<dbReference type="eggNOG" id="COG3292">
    <property type="taxonomic scope" value="Bacteria"/>
</dbReference>
<protein>
    <recommendedName>
        <fullName evidence="3">Tail protein</fullName>
    </recommendedName>
</protein>
<dbReference type="Proteomes" id="UP000003165">
    <property type="component" value="Unassembled WGS sequence"/>
</dbReference>
<reference evidence="1 2" key="1">
    <citation type="submission" date="2009-02" db="EMBL/GenBank/DDBJ databases">
        <title>Sequencing of the draft genome and assembly of Lutiella nitroferrum 2002.</title>
        <authorList>
            <consortium name="US DOE Joint Genome Institute (JGI-PGF)"/>
            <person name="Lucas S."/>
            <person name="Copeland A."/>
            <person name="Lapidus A."/>
            <person name="Glavina del Rio T."/>
            <person name="Tice H."/>
            <person name="Bruce D."/>
            <person name="Goodwin L."/>
            <person name="Pitluck S."/>
            <person name="Larimer F."/>
            <person name="Land M.L."/>
            <person name="Hauser L."/>
            <person name="Coates J.D."/>
        </authorList>
    </citation>
    <scope>NUCLEOTIDE SEQUENCE [LARGE SCALE GENOMIC DNA]</scope>
    <source>
        <strain evidence="1 2">2002</strain>
    </source>
</reference>
<dbReference type="RefSeq" id="WP_008953988.1">
    <property type="nucleotide sequence ID" value="NZ_ACIS01000005.1"/>
</dbReference>
<proteinExistence type="predicted"/>
<dbReference type="AlphaFoldDB" id="B9Z3N3"/>